<proteinExistence type="predicted"/>
<gene>
    <name evidence="1" type="ORF">Nans01_37800</name>
</gene>
<accession>A0A9W6UK08</accession>
<protein>
    <submittedName>
        <fullName evidence="1">Uncharacterized protein</fullName>
    </submittedName>
</protein>
<keyword evidence="2" id="KW-1185">Reference proteome</keyword>
<dbReference type="AlphaFoldDB" id="A0A9W6UK08"/>
<comment type="caution">
    <text evidence="1">The sequence shown here is derived from an EMBL/GenBank/DDBJ whole genome shotgun (WGS) entry which is preliminary data.</text>
</comment>
<evidence type="ECO:0000313" key="2">
    <source>
        <dbReference type="Proteomes" id="UP001165092"/>
    </source>
</evidence>
<dbReference type="EMBL" id="BSQG01000007">
    <property type="protein sequence ID" value="GLU49429.1"/>
    <property type="molecule type" value="Genomic_DNA"/>
</dbReference>
<sequence>MTSTPSVGYLPLRILLTESLVVRTRFDPMSITTDTVISGRAQRGMLAAALPRNRHDELIDAWIARGEAIRFAPAFPRLEAAEKQPVATVPAPLSLSGEKKPEDTDKRALVDRLVQEPGASAVPLRALTGTITPDFRHLVTPMTSTEQYLGVERTGQLQPGVPFITTSLDPGQVFEARWRLSAGSPDELEALAGDILGVLAGREGRLSLGSGGTRAHGGGVRVTCAAPSGTGHTVMDRTSHARTVWRAGTDRFLVLLAPALLTDGAGVHNPLVFAKHALEVVRSLLGREREAVVPVGSYVEPRIVGAYHRLYHGPMAERRAAAPGSVLRLRACRDIGISEIRALEDIQLGERAVDGFGAFVLLPPPHDEAVLKANRKPVPACEQAPRGASPRRRVLLADGTGVDVEEDIADGTALRPGSGTPLSTLYDAMLWQAVAEPVRARARDLAAGMVGTLTPSLLGRLREIAAAPVAPEGNEDAARTTLKRLALAVTSDKPEASLGAVSPFKPFTSSALAAVETAKVTLYKEKTSVQNWLCQTAKDPAASWTNNKAQGTELAKAINTVDLAGGSVRDASGELSTAAQKWLSDPAVLARLSLLLITTWLAERTRIAHQNETERADRAESGERS</sequence>
<dbReference type="RefSeq" id="WP_285760954.1">
    <property type="nucleotide sequence ID" value="NZ_BSQG01000007.1"/>
</dbReference>
<reference evidence="1" key="1">
    <citation type="submission" date="2023-02" db="EMBL/GenBank/DDBJ databases">
        <title>Nocardiopsis ansamitocini NBRC 112285.</title>
        <authorList>
            <person name="Ichikawa N."/>
            <person name="Sato H."/>
            <person name="Tonouchi N."/>
        </authorList>
    </citation>
    <scope>NUCLEOTIDE SEQUENCE</scope>
    <source>
        <strain evidence="1">NBRC 112285</strain>
    </source>
</reference>
<organism evidence="1 2">
    <name type="scientific">Nocardiopsis ansamitocini</name>
    <dbReference type="NCBI Taxonomy" id="1670832"/>
    <lineage>
        <taxon>Bacteria</taxon>
        <taxon>Bacillati</taxon>
        <taxon>Actinomycetota</taxon>
        <taxon>Actinomycetes</taxon>
        <taxon>Streptosporangiales</taxon>
        <taxon>Nocardiopsidaceae</taxon>
        <taxon>Nocardiopsis</taxon>
    </lineage>
</organism>
<dbReference type="Proteomes" id="UP001165092">
    <property type="component" value="Unassembled WGS sequence"/>
</dbReference>
<name>A0A9W6UK08_9ACTN</name>
<evidence type="ECO:0000313" key="1">
    <source>
        <dbReference type="EMBL" id="GLU49429.1"/>
    </source>
</evidence>